<name>A0A4C1YZV4_EUMVA</name>
<feature type="domain" description="Alpha-2-macroglobulin bait region" evidence="3">
    <location>
        <begin position="498"/>
        <end position="674"/>
    </location>
</feature>
<dbReference type="InterPro" id="IPR019742">
    <property type="entry name" value="MacrogloblnA2_CS"/>
</dbReference>
<dbReference type="Pfam" id="PF07703">
    <property type="entry name" value="A2M_BRD"/>
    <property type="match status" value="1"/>
</dbReference>
<dbReference type="Gene3D" id="2.20.130.20">
    <property type="match status" value="1"/>
</dbReference>
<feature type="region of interest" description="Disordered" evidence="2">
    <location>
        <begin position="1783"/>
        <end position="1802"/>
    </location>
</feature>
<dbReference type="STRING" id="151549.A0A4C1YZV4"/>
<dbReference type="Pfam" id="PF01835">
    <property type="entry name" value="MG2"/>
    <property type="match status" value="1"/>
</dbReference>
<dbReference type="Pfam" id="PF07678">
    <property type="entry name" value="TED_complement"/>
    <property type="match status" value="1"/>
</dbReference>
<dbReference type="Pfam" id="PF00207">
    <property type="entry name" value="A2M"/>
    <property type="match status" value="1"/>
</dbReference>
<dbReference type="InterPro" id="IPR011625">
    <property type="entry name" value="A2M_N_BRD"/>
</dbReference>
<dbReference type="SMART" id="SM01419">
    <property type="entry name" value="Thiol-ester_cl"/>
    <property type="match status" value="1"/>
</dbReference>
<evidence type="ECO:0000313" key="6">
    <source>
        <dbReference type="Proteomes" id="UP000299102"/>
    </source>
</evidence>
<feature type="domain" description="Alpha-2-macroglobulin" evidence="4">
    <location>
        <begin position="768"/>
        <end position="857"/>
    </location>
</feature>
<dbReference type="Gene3D" id="2.60.120.1540">
    <property type="match status" value="1"/>
</dbReference>
<dbReference type="SMART" id="SM01360">
    <property type="entry name" value="A2M"/>
    <property type="match status" value="1"/>
</dbReference>
<dbReference type="InterPro" id="IPR002890">
    <property type="entry name" value="MG2"/>
</dbReference>
<dbReference type="PANTHER" id="PTHR11412">
    <property type="entry name" value="MACROGLOBULIN / COMPLEMENT"/>
    <property type="match status" value="1"/>
</dbReference>
<dbReference type="Gene3D" id="2.60.40.690">
    <property type="entry name" value="Alpha-macroglobulin, receptor-binding domain"/>
    <property type="match status" value="1"/>
</dbReference>
<reference evidence="5 6" key="1">
    <citation type="journal article" date="2019" name="Commun. Biol.">
        <title>The bagworm genome reveals a unique fibroin gene that provides high tensile strength.</title>
        <authorList>
            <person name="Kono N."/>
            <person name="Nakamura H."/>
            <person name="Ohtoshi R."/>
            <person name="Tomita M."/>
            <person name="Numata K."/>
            <person name="Arakawa K."/>
        </authorList>
    </citation>
    <scope>NUCLEOTIDE SEQUENCE [LARGE SCALE GENOMIC DNA]</scope>
</reference>
<dbReference type="Gene3D" id="1.50.10.20">
    <property type="match status" value="1"/>
</dbReference>
<dbReference type="SMART" id="SM01359">
    <property type="entry name" value="A2M_N_2"/>
    <property type="match status" value="1"/>
</dbReference>
<dbReference type="OrthoDB" id="9998011at2759"/>
<dbReference type="InterPro" id="IPR008930">
    <property type="entry name" value="Terpenoid_cyclase/PrenylTrfase"/>
</dbReference>
<dbReference type="Gene3D" id="2.60.40.1930">
    <property type="match status" value="1"/>
</dbReference>
<gene>
    <name evidence="5" type="primary">A2ML1</name>
    <name evidence="5" type="ORF">EVAR_61885_1</name>
</gene>
<dbReference type="InterPro" id="IPR050473">
    <property type="entry name" value="A2M/Complement_sys"/>
</dbReference>
<sequence length="1859" mass="206120">MRSRECALTRMSTTMRLVVKMHPRAASPPFVLSRRPLTGALGRLCHTSLINCHIRNGGCIDILPPRTDRTEADLRVVMSVETKALNLYLKHCIAYYVKMIDQQSITSVSGRPIGGTVLRETQPCRNSAYHCYPASRCTWERRLSVRILGSRVMYVQTDRPRYRPGDVVRLRVLQLRTDLTPSNASVSIVQKRTPTKHDLNYSGSTWIESLWLESPGGVRVMTWSYLRPRLGLSQAQYTLDERASSGAWKANVRADDGSMGSAEFSVGEYEPPPFQLSVRHAPRVLRTNDRLTWTVCIRYPWGEAVEGMLVIRLRGAGGGVRTALRVRAPRACHRHAVAARRVGLDGSQKPDVIVADFSFQEGGTMVWQNTTVVSQVIDQPITLDFVSKHRSVIVPRLPHKLKVKAIRWDDYPAVNVTINICRYSTNISVPTNAEVNRTTEPNLCHKVTTDVNGIAKFSFTALEKESYQYLRFKASLHNDSSVSTEMTLSVVRNRVSHAAFGPLVQDALLPATRAPVPLYMNLPSNSQPITVHFAVITRGGVIYRWGTVTQCATPADAKQQTYGGRCYNTAVQSQNLNRSSAHEFSERTDNVLRVMLPVRLSSQMCPDSDLIAYFYYGGELISASKHFEVDECFVNKVETKWSSRQVSPGSPVSLHITTPGPALCAVSATDVNNGATLKTKDTLLKNLKRILGANRNLTAHDTLAECFSAGDSELYSPSTWLGAETQAAFAESGVRVVTDLLPNRVPCPPATLLDKEEKNAPRSYFPEAWLWRVMPVNESGSVEMLSRAPDAISRYEANVYCVARNGLGVATPTVLQVFREFFIHTDAPKRLKRGDISFLQYRLFNYIYDQLPVQIDVTSDRGVQVFGESGAKACLNARSSISRRVEVRADAVGEWRIRVAARALDDKSVCANATRNTTSQNTYDEVVLQISVTHEGIPTEEHRSSLLCADNHNNIPRNMSVKWSDRPAVPGTEVWKVTAYSELIGPLLTNADSLISLPRGCGEQNMARLATNLLALEQLNAGSTETAVIKDNVARGECKKKLHSFARQLQFAHPKGGFSAFGANDGTPSTWLTAFTLRYILRAHKALALTGSIPAAVSTARAWLLSQQMENGCFRNEGQVFHRELKGGLNEEGELANVGLTAYVITSLLEGGVALSSNTLRESLSCLRALPLLTKTNSMTKNTHVYTRVLVSYALMRLRKYEDDMTATNDVNYLTHAGKLGPGLKADEELKELVGLFKLALRENNLVWWDTGSLPTSIEATGYALLALSSCPNGLYENCASDARAASAWLANHKSSNGGFISTQDTLVALEGMSAWSRRELWPRGRLLVAASSRSLEKTGEVMGNLPLTLIVPPGNVLDINVQGTGCALIQASRSFNSLLPEIDPAPKNLNIQVTVRTEGPFDCAGDDMCFCAAIVTACAVWSNAFPSMALLEVWLPAAYRADASKLYSQLEQKDTSKTYRPVLPVDVNGDLWRLLTLRINPAEVPNCSYMTKGFRNKEKREPVIFPAEPLALTFLGVGDDDLFQVIDLLRRIETRAHNSRVIFYLGTKDGRSTPRIGHECFSLHAVGPKRRTRPAHARIIDYYKPDVNDTQTYTISEDCPARISHNDRSEFTNNLYGRALIDDDDETFEDLPDDIPSDDPLRENVTIVTDGARHQKQGKTLNVPIDEKPQHTDHIILENPNEVPHPKTENGTVKMKYDDNGTIEIENKHKEKIREIDRAQNDGSKDDSNTDVHWSSFHVINSETDLEVPPGIEGPVPAVLLPPHRNGDLSNRIIAAAPAPKTMMQSIESGPSPKLKTRPGTKLSVGSAIRIESMIRIEIQNMEELFAPGFAQIRSVIGSGIRIESETWLEIEIDRYKR</sequence>
<proteinExistence type="predicted"/>
<protein>
    <submittedName>
        <fullName evidence="5">Alpha-2-macroglobulin-like protein 1</fullName>
    </submittedName>
</protein>
<dbReference type="InterPro" id="IPR047565">
    <property type="entry name" value="Alpha-macroglob_thiol-ester_cl"/>
</dbReference>
<dbReference type="InterPro" id="IPR036595">
    <property type="entry name" value="A-macroglobulin_rcpt-bd_sf"/>
</dbReference>
<dbReference type="EMBL" id="BGZK01001457">
    <property type="protein sequence ID" value="GBP80334.1"/>
    <property type="molecule type" value="Genomic_DNA"/>
</dbReference>
<dbReference type="SUPFAM" id="SSF49410">
    <property type="entry name" value="Alpha-macroglobulin receptor domain"/>
    <property type="match status" value="1"/>
</dbReference>
<dbReference type="GO" id="GO:0004866">
    <property type="term" value="F:endopeptidase inhibitor activity"/>
    <property type="evidence" value="ECO:0007669"/>
    <property type="project" value="InterPro"/>
</dbReference>
<dbReference type="SUPFAM" id="SSF48239">
    <property type="entry name" value="Terpenoid cyclases/Protein prenyltransferases"/>
    <property type="match status" value="1"/>
</dbReference>
<evidence type="ECO:0000313" key="5">
    <source>
        <dbReference type="EMBL" id="GBP80334.1"/>
    </source>
</evidence>
<dbReference type="PANTHER" id="PTHR11412:SF171">
    <property type="entry name" value="PREGNANCY ZONE PROTEIN-LIKE PROTEIN"/>
    <property type="match status" value="1"/>
</dbReference>
<dbReference type="Gene3D" id="2.60.40.10">
    <property type="entry name" value="Immunoglobulins"/>
    <property type="match status" value="1"/>
</dbReference>
<dbReference type="InterPro" id="IPR013783">
    <property type="entry name" value="Ig-like_fold"/>
</dbReference>
<dbReference type="GO" id="GO:0005615">
    <property type="term" value="C:extracellular space"/>
    <property type="evidence" value="ECO:0007669"/>
    <property type="project" value="InterPro"/>
</dbReference>
<organism evidence="5 6">
    <name type="scientific">Eumeta variegata</name>
    <name type="common">Bagworm moth</name>
    <name type="synonym">Eumeta japonica</name>
    <dbReference type="NCBI Taxonomy" id="151549"/>
    <lineage>
        <taxon>Eukaryota</taxon>
        <taxon>Metazoa</taxon>
        <taxon>Ecdysozoa</taxon>
        <taxon>Arthropoda</taxon>
        <taxon>Hexapoda</taxon>
        <taxon>Insecta</taxon>
        <taxon>Pterygota</taxon>
        <taxon>Neoptera</taxon>
        <taxon>Endopterygota</taxon>
        <taxon>Lepidoptera</taxon>
        <taxon>Glossata</taxon>
        <taxon>Ditrysia</taxon>
        <taxon>Tineoidea</taxon>
        <taxon>Psychidae</taxon>
        <taxon>Oiketicinae</taxon>
        <taxon>Eumeta</taxon>
    </lineage>
</organism>
<evidence type="ECO:0000256" key="1">
    <source>
        <dbReference type="ARBA" id="ARBA00023157"/>
    </source>
</evidence>
<dbReference type="Proteomes" id="UP000299102">
    <property type="component" value="Unassembled WGS sequence"/>
</dbReference>
<accession>A0A4C1YZV4</accession>
<dbReference type="InterPro" id="IPR011626">
    <property type="entry name" value="Alpha-macroglobulin_TED"/>
</dbReference>
<comment type="caution">
    <text evidence="5">The sequence shown here is derived from an EMBL/GenBank/DDBJ whole genome shotgun (WGS) entry which is preliminary data.</text>
</comment>
<dbReference type="InterPro" id="IPR001599">
    <property type="entry name" value="Macroglobln_a2"/>
</dbReference>
<evidence type="ECO:0000259" key="4">
    <source>
        <dbReference type="SMART" id="SM01360"/>
    </source>
</evidence>
<evidence type="ECO:0000256" key="2">
    <source>
        <dbReference type="SAM" id="MobiDB-lite"/>
    </source>
</evidence>
<dbReference type="PROSITE" id="PS00477">
    <property type="entry name" value="ALPHA_2_MACROGLOBULIN"/>
    <property type="match status" value="1"/>
</dbReference>
<keyword evidence="1" id="KW-1015">Disulfide bond</keyword>
<evidence type="ECO:0000259" key="3">
    <source>
        <dbReference type="SMART" id="SM01359"/>
    </source>
</evidence>
<keyword evidence="6" id="KW-1185">Reference proteome</keyword>